<accession>A0A9R1WM10</accession>
<gene>
    <name evidence="2" type="ORF">LSAT_V11C100047830</name>
</gene>
<organism evidence="2 3">
    <name type="scientific">Lactuca sativa</name>
    <name type="common">Garden lettuce</name>
    <dbReference type="NCBI Taxonomy" id="4236"/>
    <lineage>
        <taxon>Eukaryota</taxon>
        <taxon>Viridiplantae</taxon>
        <taxon>Streptophyta</taxon>
        <taxon>Embryophyta</taxon>
        <taxon>Tracheophyta</taxon>
        <taxon>Spermatophyta</taxon>
        <taxon>Magnoliopsida</taxon>
        <taxon>eudicotyledons</taxon>
        <taxon>Gunneridae</taxon>
        <taxon>Pentapetalae</taxon>
        <taxon>asterids</taxon>
        <taxon>campanulids</taxon>
        <taxon>Asterales</taxon>
        <taxon>Asteraceae</taxon>
        <taxon>Cichorioideae</taxon>
        <taxon>Cichorieae</taxon>
        <taxon>Lactucinae</taxon>
        <taxon>Lactuca</taxon>
    </lineage>
</organism>
<dbReference type="Proteomes" id="UP000235145">
    <property type="component" value="Unassembled WGS sequence"/>
</dbReference>
<dbReference type="AlphaFoldDB" id="A0A9R1WM10"/>
<evidence type="ECO:0000313" key="2">
    <source>
        <dbReference type="EMBL" id="KAJ0227750.1"/>
    </source>
</evidence>
<dbReference type="EMBL" id="NBSK02000001">
    <property type="protein sequence ID" value="KAJ0227750.1"/>
    <property type="molecule type" value="Genomic_DNA"/>
</dbReference>
<keyword evidence="1" id="KW-0812">Transmembrane</keyword>
<evidence type="ECO:0000313" key="3">
    <source>
        <dbReference type="Proteomes" id="UP000235145"/>
    </source>
</evidence>
<keyword evidence="1" id="KW-1133">Transmembrane helix</keyword>
<comment type="caution">
    <text evidence="2">The sequence shown here is derived from an EMBL/GenBank/DDBJ whole genome shotgun (WGS) entry which is preliminary data.</text>
</comment>
<proteinExistence type="predicted"/>
<keyword evidence="3" id="KW-1185">Reference proteome</keyword>
<protein>
    <submittedName>
        <fullName evidence="2">Uncharacterized protein</fullName>
    </submittedName>
</protein>
<name>A0A9R1WM10_LACSA</name>
<sequence length="114" mass="12319">MTKRILTIHKSAKKKDCFEVYALVLGLLREEVIRLPSRLDLLCTSTIVSLHGVLAALASISPKLPLGYPARLSFTEAKKLSDLPLYSVAGLAIASVVCFTSSSVVAIFTNIPFV</sequence>
<keyword evidence="1" id="KW-0472">Membrane</keyword>
<feature type="transmembrane region" description="Helical" evidence="1">
    <location>
        <begin position="85"/>
        <end position="108"/>
    </location>
</feature>
<reference evidence="2 3" key="1">
    <citation type="journal article" date="2017" name="Nat. Commun.">
        <title>Genome assembly with in vitro proximity ligation data and whole-genome triplication in lettuce.</title>
        <authorList>
            <person name="Reyes-Chin-Wo S."/>
            <person name="Wang Z."/>
            <person name="Yang X."/>
            <person name="Kozik A."/>
            <person name="Arikit S."/>
            <person name="Song C."/>
            <person name="Xia L."/>
            <person name="Froenicke L."/>
            <person name="Lavelle D.O."/>
            <person name="Truco M.J."/>
            <person name="Xia R."/>
            <person name="Zhu S."/>
            <person name="Xu C."/>
            <person name="Xu H."/>
            <person name="Xu X."/>
            <person name="Cox K."/>
            <person name="Korf I."/>
            <person name="Meyers B.C."/>
            <person name="Michelmore R.W."/>
        </authorList>
    </citation>
    <scope>NUCLEOTIDE SEQUENCE [LARGE SCALE GENOMIC DNA]</scope>
    <source>
        <strain evidence="3">cv. Salinas</strain>
        <tissue evidence="2">Seedlings</tissue>
    </source>
</reference>
<evidence type="ECO:0000256" key="1">
    <source>
        <dbReference type="SAM" id="Phobius"/>
    </source>
</evidence>